<proteinExistence type="predicted"/>
<dbReference type="SUPFAM" id="SSF53474">
    <property type="entry name" value="alpha/beta-Hydrolases"/>
    <property type="match status" value="1"/>
</dbReference>
<accession>A0ABP8Q7I5</accession>
<protein>
    <recommendedName>
        <fullName evidence="1">Fungal lipase-type domain-containing protein</fullName>
    </recommendedName>
</protein>
<dbReference type="PANTHER" id="PTHR45856">
    <property type="entry name" value="ALPHA/BETA-HYDROLASES SUPERFAMILY PROTEIN"/>
    <property type="match status" value="1"/>
</dbReference>
<dbReference type="Proteomes" id="UP001501321">
    <property type="component" value="Unassembled WGS sequence"/>
</dbReference>
<gene>
    <name evidence="2" type="ORF">GCM10023095_14000</name>
</gene>
<name>A0ABP8Q7I5_9GAMM</name>
<dbReference type="CDD" id="cd00519">
    <property type="entry name" value="Lipase_3"/>
    <property type="match status" value="1"/>
</dbReference>
<organism evidence="2 3">
    <name type="scientific">Pseudaeromonas paramecii</name>
    <dbReference type="NCBI Taxonomy" id="2138166"/>
    <lineage>
        <taxon>Bacteria</taxon>
        <taxon>Pseudomonadati</taxon>
        <taxon>Pseudomonadota</taxon>
        <taxon>Gammaproteobacteria</taxon>
        <taxon>Aeromonadales</taxon>
        <taxon>Aeromonadaceae</taxon>
        <taxon>Pseudaeromonas</taxon>
    </lineage>
</organism>
<dbReference type="Gene3D" id="3.40.50.1820">
    <property type="entry name" value="alpha/beta hydrolase"/>
    <property type="match status" value="1"/>
</dbReference>
<evidence type="ECO:0000259" key="1">
    <source>
        <dbReference type="Pfam" id="PF01764"/>
    </source>
</evidence>
<feature type="domain" description="Fungal lipase-type" evidence="1">
    <location>
        <begin position="291"/>
        <end position="422"/>
    </location>
</feature>
<dbReference type="PANTHER" id="PTHR45856:SF24">
    <property type="entry name" value="FUNGAL LIPASE-LIKE DOMAIN-CONTAINING PROTEIN"/>
    <property type="match status" value="1"/>
</dbReference>
<comment type="caution">
    <text evidence="2">The sequence shown here is derived from an EMBL/GenBank/DDBJ whole genome shotgun (WGS) entry which is preliminary data.</text>
</comment>
<sequence>MMSGCIPCEKLKYSVDILLVDEQGTPIPNVPYRLYDGASEASLALKGDKASIPPREGISDGDGRIVQTELPAGSLRLVLDAARLAKVLEEPDRYLRLSRRLEDSAVRQQALAEGRAYRYARLGDLVATMPHIPDWHEATPPAYHFPKGGEVLRGLPLGFLPTSNGVFKLTIEVCPFRAWVLALNHTPEYDLGNAYNLALMSVLTYAKGGDKPGRDSASGSIDDFFNRQLQDLSCLPRHLNTNEFPLLVKDVPFHSRYSPPVFIDASAVKGDFNFPFDTQFFYVERDEELLVCWRGTESKFDALTDLSFRPVPCPPQMACQGKVHDGFYHQFRAVEQHPKQEIREVYETISRSIQKKKLYICGHSLGGALALIHAATLKNEGHDPLLYSYGMPRTFTEAAVAELAFTHYRHLNEDDPVPAVPPGRGFDNPLFDVPVLGYALAPIHAPVSLLTPDMDPYQHHGQVVHFYQTQVSYEVPIGRGESHYPVLLPQQTKLYLVPALAQQECQRLEEQERQAQEAKQCQALRRALPTHDNPAMRAGIAPAAHRSAEYARYIYGRLAGLLASDDPNTTQNSAYLRALTDYMPQLPSEVSQRENALLQLDSRLAQTLPPADGIPLQRGLRRLEQAQAPTNN</sequence>
<dbReference type="EMBL" id="BAABFC010000009">
    <property type="protein sequence ID" value="GAA4497420.1"/>
    <property type="molecule type" value="Genomic_DNA"/>
</dbReference>
<dbReference type="InterPro" id="IPR029058">
    <property type="entry name" value="AB_hydrolase_fold"/>
</dbReference>
<dbReference type="Pfam" id="PF01764">
    <property type="entry name" value="Lipase_3"/>
    <property type="match status" value="1"/>
</dbReference>
<reference evidence="3" key="1">
    <citation type="journal article" date="2019" name="Int. J. Syst. Evol. Microbiol.">
        <title>The Global Catalogue of Microorganisms (GCM) 10K type strain sequencing project: providing services to taxonomists for standard genome sequencing and annotation.</title>
        <authorList>
            <consortium name="The Broad Institute Genomics Platform"/>
            <consortium name="The Broad Institute Genome Sequencing Center for Infectious Disease"/>
            <person name="Wu L."/>
            <person name="Ma J."/>
        </authorList>
    </citation>
    <scope>NUCLEOTIDE SEQUENCE [LARGE SCALE GENOMIC DNA]</scope>
    <source>
        <strain evidence="3">JCM 32226</strain>
    </source>
</reference>
<evidence type="ECO:0000313" key="2">
    <source>
        <dbReference type="EMBL" id="GAA4497420.1"/>
    </source>
</evidence>
<dbReference type="InterPro" id="IPR002921">
    <property type="entry name" value="Fungal_lipase-type"/>
</dbReference>
<dbReference type="InterPro" id="IPR051218">
    <property type="entry name" value="Sec_MonoDiacylglyc_Lipase"/>
</dbReference>
<evidence type="ECO:0000313" key="3">
    <source>
        <dbReference type="Proteomes" id="UP001501321"/>
    </source>
</evidence>
<keyword evidence="3" id="KW-1185">Reference proteome</keyword>